<dbReference type="Pfam" id="PF13962">
    <property type="entry name" value="PGG"/>
    <property type="match status" value="1"/>
</dbReference>
<dbReference type="PROSITE" id="PS50088">
    <property type="entry name" value="ANK_REPEAT"/>
    <property type="match status" value="5"/>
</dbReference>
<feature type="transmembrane region" description="Helical" evidence="3">
    <location>
        <begin position="479"/>
        <end position="500"/>
    </location>
</feature>
<proteinExistence type="predicted"/>
<keyword evidence="3" id="KW-0472">Membrane</keyword>
<evidence type="ECO:0000256" key="2">
    <source>
        <dbReference type="SAM" id="MobiDB-lite"/>
    </source>
</evidence>
<accession>A0AAN8ZDC0</accession>
<keyword evidence="1" id="KW-0040">ANK repeat</keyword>
<dbReference type="PROSITE" id="PS50297">
    <property type="entry name" value="ANK_REP_REGION"/>
    <property type="match status" value="5"/>
</dbReference>
<feature type="repeat" description="ANK" evidence="1">
    <location>
        <begin position="319"/>
        <end position="341"/>
    </location>
</feature>
<name>A0AAN8ZDC0_9MAGN</name>
<feature type="region of interest" description="Disordered" evidence="2">
    <location>
        <begin position="432"/>
        <end position="465"/>
    </location>
</feature>
<evidence type="ECO:0000313" key="5">
    <source>
        <dbReference type="EMBL" id="KAK6936434.1"/>
    </source>
</evidence>
<dbReference type="PANTHER" id="PTHR24121:SF22">
    <property type="entry name" value="PROTEIN ACCELERATED CELL DEATH 6-LIKE"/>
    <property type="match status" value="1"/>
</dbReference>
<keyword evidence="3" id="KW-1133">Transmembrane helix</keyword>
<keyword evidence="3" id="KW-0812">Transmembrane</keyword>
<dbReference type="AlphaFoldDB" id="A0AAN8ZDC0"/>
<feature type="repeat" description="ANK" evidence="1">
    <location>
        <begin position="285"/>
        <end position="306"/>
    </location>
</feature>
<evidence type="ECO:0000256" key="1">
    <source>
        <dbReference type="PROSITE-ProRule" id="PRU00023"/>
    </source>
</evidence>
<feature type="repeat" description="ANK" evidence="1">
    <location>
        <begin position="108"/>
        <end position="135"/>
    </location>
</feature>
<feature type="repeat" description="ANK" evidence="1">
    <location>
        <begin position="251"/>
        <end position="283"/>
    </location>
</feature>
<dbReference type="PANTHER" id="PTHR24121">
    <property type="entry name" value="NO MECHANORECEPTOR POTENTIAL C, ISOFORM D-RELATED"/>
    <property type="match status" value="1"/>
</dbReference>
<dbReference type="EMBL" id="JBAMMX010000007">
    <property type="protein sequence ID" value="KAK6936434.1"/>
    <property type="molecule type" value="Genomic_DNA"/>
</dbReference>
<feature type="domain" description="PGG" evidence="4">
    <location>
        <begin position="453"/>
        <end position="531"/>
    </location>
</feature>
<dbReference type="InterPro" id="IPR036770">
    <property type="entry name" value="Ankyrin_rpt-contain_sf"/>
</dbReference>
<dbReference type="InterPro" id="IPR026961">
    <property type="entry name" value="PGG_dom"/>
</dbReference>
<keyword evidence="6" id="KW-1185">Reference proteome</keyword>
<comment type="caution">
    <text evidence="5">The sequence shown here is derived from an EMBL/GenBank/DDBJ whole genome shotgun (WGS) entry which is preliminary data.</text>
</comment>
<reference evidence="5 6" key="1">
    <citation type="submission" date="2023-12" db="EMBL/GenBank/DDBJ databases">
        <title>A high-quality genome assembly for Dillenia turbinata (Dilleniales).</title>
        <authorList>
            <person name="Chanderbali A."/>
        </authorList>
    </citation>
    <scope>NUCLEOTIDE SEQUENCE [LARGE SCALE GENOMIC DNA]</scope>
    <source>
        <strain evidence="5">LSX21</strain>
        <tissue evidence="5">Leaf</tissue>
    </source>
</reference>
<dbReference type="InterPro" id="IPR002110">
    <property type="entry name" value="Ankyrin_rpt"/>
</dbReference>
<evidence type="ECO:0000313" key="6">
    <source>
        <dbReference type="Proteomes" id="UP001370490"/>
    </source>
</evidence>
<evidence type="ECO:0000259" key="4">
    <source>
        <dbReference type="Pfam" id="PF13962"/>
    </source>
</evidence>
<dbReference type="SMART" id="SM00248">
    <property type="entry name" value="ANK"/>
    <property type="match status" value="8"/>
</dbReference>
<protein>
    <submittedName>
        <fullName evidence="5">PGG domain</fullName>
    </submittedName>
</protein>
<feature type="compositionally biased region" description="Basic and acidic residues" evidence="2">
    <location>
        <begin position="452"/>
        <end position="464"/>
    </location>
</feature>
<dbReference type="SUPFAM" id="SSF48403">
    <property type="entry name" value="Ankyrin repeat"/>
    <property type="match status" value="2"/>
</dbReference>
<evidence type="ECO:0000256" key="3">
    <source>
        <dbReference type="SAM" id="Phobius"/>
    </source>
</evidence>
<feature type="transmembrane region" description="Helical" evidence="3">
    <location>
        <begin position="539"/>
        <end position="556"/>
    </location>
</feature>
<feature type="compositionally biased region" description="Polar residues" evidence="2">
    <location>
        <begin position="441"/>
        <end position="451"/>
    </location>
</feature>
<feature type="transmembrane region" description="Helical" evidence="3">
    <location>
        <begin position="512"/>
        <end position="533"/>
    </location>
</feature>
<sequence>MDPKLYDAAVSGDINFLETTKLDILSQKTGRRSSILHIAVRFQQVEFVKQVIRKYSPLVKEPNSSEDTPLHSAARKGSREIVELLIKTEEDVENRGKEGSLLRMKNTVGNTALHVAVENGKIDVAMKLIETDIELCNFINNDNESPLYIAVEGGFFDIAKFIISEYPFAPYQGTNGMTALHAALIRTHHGREVENQVPDLSLENIRRILRDAFLRIQECVGGFQSEQKDIINVLIEDPQRRTAMISHQDEFGWCPIHYAAHLGHLKATKLLLEKDSSIAYNLNKDNMTPLHLAAKEGNVNIIKELVLFRPDSYDWVDNSKRTALHLAVKHGKTEVVRYMLKDPKLEGIINVRDKDGNTPLHVAAVCDKYDILMMLADDSRVDKRATNKNCMKAIDIIQFNKNIGELIKARLVKKLEKAGGRRSLHLVINDETEQRRDSISNREQQQEGNDTNQDKQQQEGDASIHDQQQMRYKRQENAVAFYCSTAAVFLHFFISIEYNYHLLLRFMRFAAALTYVSILGMVLSFTAGLYVILPDSMSDVIVALGCCFSLFYLLGYI</sequence>
<organism evidence="5 6">
    <name type="scientific">Dillenia turbinata</name>
    <dbReference type="NCBI Taxonomy" id="194707"/>
    <lineage>
        <taxon>Eukaryota</taxon>
        <taxon>Viridiplantae</taxon>
        <taxon>Streptophyta</taxon>
        <taxon>Embryophyta</taxon>
        <taxon>Tracheophyta</taxon>
        <taxon>Spermatophyta</taxon>
        <taxon>Magnoliopsida</taxon>
        <taxon>eudicotyledons</taxon>
        <taxon>Gunneridae</taxon>
        <taxon>Pentapetalae</taxon>
        <taxon>Dilleniales</taxon>
        <taxon>Dilleniaceae</taxon>
        <taxon>Dillenia</taxon>
    </lineage>
</organism>
<gene>
    <name evidence="5" type="ORF">RJ641_033464</name>
</gene>
<dbReference type="Proteomes" id="UP001370490">
    <property type="component" value="Unassembled WGS sequence"/>
</dbReference>
<dbReference type="Gene3D" id="1.25.40.20">
    <property type="entry name" value="Ankyrin repeat-containing domain"/>
    <property type="match status" value="1"/>
</dbReference>
<dbReference type="Pfam" id="PF12796">
    <property type="entry name" value="Ank_2"/>
    <property type="match status" value="4"/>
</dbReference>
<feature type="repeat" description="ANK" evidence="1">
    <location>
        <begin position="65"/>
        <end position="97"/>
    </location>
</feature>